<protein>
    <submittedName>
        <fullName evidence="1">Uncharacterized protein</fullName>
    </submittedName>
</protein>
<organism evidence="1 2">
    <name type="scientific">Dryococelus australis</name>
    <dbReference type="NCBI Taxonomy" id="614101"/>
    <lineage>
        <taxon>Eukaryota</taxon>
        <taxon>Metazoa</taxon>
        <taxon>Ecdysozoa</taxon>
        <taxon>Arthropoda</taxon>
        <taxon>Hexapoda</taxon>
        <taxon>Insecta</taxon>
        <taxon>Pterygota</taxon>
        <taxon>Neoptera</taxon>
        <taxon>Polyneoptera</taxon>
        <taxon>Phasmatodea</taxon>
        <taxon>Verophasmatodea</taxon>
        <taxon>Anareolatae</taxon>
        <taxon>Phasmatidae</taxon>
        <taxon>Eurycanthinae</taxon>
        <taxon>Dryococelus</taxon>
    </lineage>
</organism>
<keyword evidence="2" id="KW-1185">Reference proteome</keyword>
<proteinExistence type="predicted"/>
<dbReference type="EMBL" id="JARBHB010000015">
    <property type="protein sequence ID" value="KAJ8867188.1"/>
    <property type="molecule type" value="Genomic_DNA"/>
</dbReference>
<name>A0ABQ9G3Z4_9NEOP</name>
<sequence length="104" mass="11431">MGKSCRMMALVGGFSRNSPVSPALLFPQCSIPQSASSALRNSILRAAQISSFSWSICGLTVYSSRVLPAVFSNYTRKLRLKRQEMWEGKQAAQISVDVSLGRFL</sequence>
<accession>A0ABQ9G3Z4</accession>
<gene>
    <name evidence="1" type="ORF">PR048_030983</name>
</gene>
<dbReference type="Proteomes" id="UP001159363">
    <property type="component" value="Chromosome 14"/>
</dbReference>
<evidence type="ECO:0000313" key="2">
    <source>
        <dbReference type="Proteomes" id="UP001159363"/>
    </source>
</evidence>
<evidence type="ECO:0000313" key="1">
    <source>
        <dbReference type="EMBL" id="KAJ8867188.1"/>
    </source>
</evidence>
<comment type="caution">
    <text evidence="1">The sequence shown here is derived from an EMBL/GenBank/DDBJ whole genome shotgun (WGS) entry which is preliminary data.</text>
</comment>
<reference evidence="1 2" key="1">
    <citation type="submission" date="2023-02" db="EMBL/GenBank/DDBJ databases">
        <title>LHISI_Scaffold_Assembly.</title>
        <authorList>
            <person name="Stuart O.P."/>
            <person name="Cleave R."/>
            <person name="Magrath M.J.L."/>
            <person name="Mikheyev A.S."/>
        </authorList>
    </citation>
    <scope>NUCLEOTIDE SEQUENCE [LARGE SCALE GENOMIC DNA]</scope>
    <source>
        <strain evidence="1">Daus_M_001</strain>
        <tissue evidence="1">Leg muscle</tissue>
    </source>
</reference>